<dbReference type="GO" id="GO:0009536">
    <property type="term" value="C:plastid"/>
    <property type="evidence" value="ECO:0007669"/>
    <property type="project" value="UniProtKB-SubCell"/>
</dbReference>
<evidence type="ECO:0000256" key="1">
    <source>
        <dbReference type="ARBA" id="ARBA00004474"/>
    </source>
</evidence>
<protein>
    <recommendedName>
        <fullName evidence="3">Uncharacterized protein ycf35</fullName>
    </recommendedName>
</protein>
<evidence type="ECO:0000256" key="3">
    <source>
        <dbReference type="ARBA" id="ARBA00021585"/>
    </source>
</evidence>
<dbReference type="AlphaFoldDB" id="A0A8F0WFI7"/>
<dbReference type="EMBL" id="MT383637">
    <property type="protein sequence ID" value="QWM93036.1"/>
    <property type="molecule type" value="Genomic_DNA"/>
</dbReference>
<dbReference type="PANTHER" id="PTHR39638">
    <property type="entry name" value="YCF35"/>
    <property type="match status" value="1"/>
</dbReference>
<evidence type="ECO:0000256" key="2">
    <source>
        <dbReference type="ARBA" id="ARBA00009068"/>
    </source>
</evidence>
<accession>A0A8F0WFI7</accession>
<organism evidence="5">
    <name type="scientific">Thalassiosira pseudonana</name>
    <name type="common">Marine diatom</name>
    <name type="synonym">Cyclotella nana</name>
    <dbReference type="NCBI Taxonomy" id="35128"/>
    <lineage>
        <taxon>Eukaryota</taxon>
        <taxon>Sar</taxon>
        <taxon>Stramenopiles</taxon>
        <taxon>Ochrophyta</taxon>
        <taxon>Bacillariophyta</taxon>
        <taxon>Coscinodiscophyceae</taxon>
        <taxon>Thalassiosirophycidae</taxon>
        <taxon>Thalassiosirales</taxon>
        <taxon>Thalassiosiraceae</taxon>
        <taxon>Thalassiosira</taxon>
    </lineage>
</organism>
<keyword evidence="4 5" id="KW-0934">Plastid</keyword>
<dbReference type="PANTHER" id="PTHR39638:SF2">
    <property type="entry name" value="YCF35"/>
    <property type="match status" value="1"/>
</dbReference>
<proteinExistence type="inferred from homology"/>
<sequence length="142" mass="16540">MTNKGFFMSHFTNLKTSFKNLLHLENALNKLEIPYKREKKVIDSNNSKLYNINLVIPQSNNYDITFNWNGEEYELVLDASFWVQPYPVESFINKLSQHYANDVIVTESQKIGFQPIKSKQHVDGSNTITLQRWNLNSARALV</sequence>
<dbReference type="InterPro" id="IPR009666">
    <property type="entry name" value="Uncharacterised_Ycf35"/>
</dbReference>
<evidence type="ECO:0000313" key="5">
    <source>
        <dbReference type="EMBL" id="QWM93080.1"/>
    </source>
</evidence>
<dbReference type="EMBL" id="MT383637">
    <property type="protein sequence ID" value="QWM93080.1"/>
    <property type="molecule type" value="Genomic_DNA"/>
</dbReference>
<dbReference type="Pfam" id="PF06868">
    <property type="entry name" value="DUF1257"/>
    <property type="match status" value="1"/>
</dbReference>
<gene>
    <name evidence="5" type="primary">ycf35</name>
</gene>
<keyword evidence="5" id="KW-0150">Chloroplast</keyword>
<evidence type="ECO:0000256" key="4">
    <source>
        <dbReference type="ARBA" id="ARBA00022640"/>
    </source>
</evidence>
<geneLocation type="chloroplast" evidence="5"/>
<comment type="similarity">
    <text evidence="2">Belongs to the ycf35 family.</text>
</comment>
<name>A0A8F0WFI7_THAPS</name>
<comment type="subcellular location">
    <subcellularLocation>
        <location evidence="1">Plastid</location>
    </subcellularLocation>
</comment>
<reference evidence="5" key="1">
    <citation type="journal article" date="2021" name="Ecol Indic">
        <title>Morphological and molecular identification reveals that waters from an isolated oasis in Tamanrasset (extreme South of Algerian Sahara) are colonized by opportunistic and pollution-tolerant diatom species.</title>
        <authorList>
            <person name="Gastineau R."/>
            <person name="Hamedi C."/>
            <person name="Baba Hamed M.B."/>
            <person name="Abi-Ayad S.-M.E.-A."/>
            <person name="Bak M."/>
            <person name="Lemieux C."/>
            <person name="Turmel M."/>
            <person name="Dobosz S."/>
            <person name="Wrobel R.J."/>
            <person name="Kierzek A."/>
            <person name="Lange-Bertalot H."/>
            <person name="Witkowski A."/>
        </authorList>
    </citation>
    <scope>NUCLEOTIDE SEQUENCE</scope>
    <source>
        <strain evidence="5">SZCER1827</strain>
    </source>
</reference>